<dbReference type="InterPro" id="IPR050158">
    <property type="entry name" value="Ubiquitin_ubiquitin-like"/>
</dbReference>
<dbReference type="PROSITE" id="PS50053">
    <property type="entry name" value="UBIQUITIN_2"/>
    <property type="match status" value="1"/>
</dbReference>
<protein>
    <submittedName>
        <fullName evidence="3">Polyubiquitin-like</fullName>
    </submittedName>
</protein>
<sequence>MRLGTAEKFGPDVRRRTGDSIPDQCPRICLVANNLLNLAVLVSPDGDFQLTLQVLCNDVPLRAVSLVDPATGLPNLRFVAPAPGGRLTMRLHNGGMEEGCTFKMQRAELAPTDSWEKGEAGVVNMVSVLYHLTSTTVLRDESTGGRAMLVESLRDAQGRAVGEEDAERLGLARTKWRLGLWPRKGAPRLDGCEWRLLGAQQGGEAPLFVRTPSGDAVVSACPTESIESLKATIEHELRIPRAEQRLRAADGACPEWVADVLAKGFPTLYVCGKLRLGTHLWLYVHHPKGTKFVVTKSTRTVQSVLRGVLGVPSELHGLYLDGRQLQGDRPLCHYNVACLDTLDLRECGSLRISVAVEGASAHSYYPETVEVGVDPEDTVAVLRKRAICRLTSQPWKQESLDRNDACALYSGDEELQRDCTLAECGIGTPSMKADLLVLRIPMPAPSSKVQLFVRTLLGETFELQCFDWNTTVEGPLSVQRSADGENSTLFALCDSYWFGAVKMDVMEKSGVPPDQQRLIWKGRQLEDCRSLRSLAMSKEELLHLALRLRGGGDEKLAVGKIVSGEVVPAPEASPCRFPADSTCGSPKLQFDVFVDEDLPSLP</sequence>
<dbReference type="CDD" id="cd17039">
    <property type="entry name" value="Ubl_ubiquitin_like"/>
    <property type="match status" value="2"/>
</dbReference>
<organism evidence="3">
    <name type="scientific">Thrips palmi</name>
    <name type="common">Melon thrips</name>
    <dbReference type="NCBI Taxonomy" id="161013"/>
    <lineage>
        <taxon>Eukaryota</taxon>
        <taxon>Metazoa</taxon>
        <taxon>Ecdysozoa</taxon>
        <taxon>Arthropoda</taxon>
        <taxon>Hexapoda</taxon>
        <taxon>Insecta</taxon>
        <taxon>Pterygota</taxon>
        <taxon>Neoptera</taxon>
        <taxon>Paraneoptera</taxon>
        <taxon>Thysanoptera</taxon>
        <taxon>Terebrantia</taxon>
        <taxon>Thripoidea</taxon>
        <taxon>Thripidae</taxon>
        <taxon>Thrips</taxon>
    </lineage>
</organism>
<dbReference type="AlphaFoldDB" id="A0A6P8ZCX8"/>
<dbReference type="Gene3D" id="3.10.20.90">
    <property type="entry name" value="Phosphatidylinositol 3-kinase Catalytic Subunit, Chain A, domain 1"/>
    <property type="match status" value="1"/>
</dbReference>
<gene>
    <name evidence="3" type="primary">LOC117648501</name>
</gene>
<dbReference type="SMART" id="SM00213">
    <property type="entry name" value="UBQ"/>
    <property type="match status" value="3"/>
</dbReference>
<keyword evidence="2" id="KW-1185">Reference proteome</keyword>
<evidence type="ECO:0000313" key="2">
    <source>
        <dbReference type="Proteomes" id="UP000515158"/>
    </source>
</evidence>
<proteinExistence type="predicted"/>
<evidence type="ECO:0000259" key="1">
    <source>
        <dbReference type="PROSITE" id="PS50053"/>
    </source>
</evidence>
<feature type="domain" description="Ubiquitin-like" evidence="1">
    <location>
        <begin position="449"/>
        <end position="551"/>
    </location>
</feature>
<dbReference type="OrthoDB" id="428577at2759"/>
<dbReference type="KEGG" id="tpal:117648501"/>
<dbReference type="InParanoid" id="A0A6P8ZCX8"/>
<dbReference type="PANTHER" id="PTHR10666">
    <property type="entry name" value="UBIQUITIN"/>
    <property type="match status" value="1"/>
</dbReference>
<name>A0A6P8ZCX8_THRPL</name>
<dbReference type="Pfam" id="PF00240">
    <property type="entry name" value="ubiquitin"/>
    <property type="match status" value="1"/>
</dbReference>
<accession>A0A6P8ZCX8</accession>
<evidence type="ECO:0000313" key="3">
    <source>
        <dbReference type="RefSeq" id="XP_034246897.1"/>
    </source>
</evidence>
<dbReference type="RefSeq" id="XP_034246897.1">
    <property type="nucleotide sequence ID" value="XM_034391006.1"/>
</dbReference>
<dbReference type="InterPro" id="IPR000626">
    <property type="entry name" value="Ubiquitin-like_dom"/>
</dbReference>
<dbReference type="Proteomes" id="UP000515158">
    <property type="component" value="Unplaced"/>
</dbReference>
<reference evidence="3" key="1">
    <citation type="submission" date="2025-08" db="UniProtKB">
        <authorList>
            <consortium name="RefSeq"/>
        </authorList>
    </citation>
    <scope>IDENTIFICATION</scope>
    <source>
        <tissue evidence="3">Total insect</tissue>
    </source>
</reference>
<dbReference type="SUPFAM" id="SSF54236">
    <property type="entry name" value="Ubiquitin-like"/>
    <property type="match status" value="1"/>
</dbReference>
<dbReference type="GeneID" id="117648501"/>
<dbReference type="InterPro" id="IPR029071">
    <property type="entry name" value="Ubiquitin-like_domsf"/>
</dbReference>